<organism evidence="9 10">
    <name type="scientific">Sphingopyxis indica</name>
    <dbReference type="NCBI Taxonomy" id="436663"/>
    <lineage>
        <taxon>Bacteria</taxon>
        <taxon>Pseudomonadati</taxon>
        <taxon>Pseudomonadota</taxon>
        <taxon>Alphaproteobacteria</taxon>
        <taxon>Sphingomonadales</taxon>
        <taxon>Sphingomonadaceae</taxon>
        <taxon>Sphingopyxis</taxon>
    </lineage>
</organism>
<evidence type="ECO:0000256" key="4">
    <source>
        <dbReference type="ARBA" id="ARBA00023235"/>
    </source>
</evidence>
<keyword evidence="4 5" id="KW-0413">Isomerase</keyword>
<dbReference type="AlphaFoldDB" id="A0A239DTE3"/>
<proteinExistence type="inferred from homology"/>
<dbReference type="Gene3D" id="3.10.50.40">
    <property type="match status" value="1"/>
</dbReference>
<comment type="catalytic activity">
    <reaction evidence="1 5 6">
        <text>[protein]-peptidylproline (omega=180) = [protein]-peptidylproline (omega=0)</text>
        <dbReference type="Rhea" id="RHEA:16237"/>
        <dbReference type="Rhea" id="RHEA-COMP:10747"/>
        <dbReference type="Rhea" id="RHEA-COMP:10748"/>
        <dbReference type="ChEBI" id="CHEBI:83833"/>
        <dbReference type="ChEBI" id="CHEBI:83834"/>
        <dbReference type="EC" id="5.2.1.8"/>
    </reaction>
</comment>
<keyword evidence="3 5" id="KW-0697">Rotamase</keyword>
<sequence>MSVTTVPLRPVSKGGLWLLWIGLAALVALAVGVAWCQTIERGTTVEVVKPGEGPSPTDEDMVLIKYTGKLADGTVFDQQEQAPLPVAGSVPGFSKALKQMQRGGKYKIVIPPEEGYGDQAAGPIPPNSTLYFDVELIDFRNAAEVRAMMQQMQQMQMQGGPGGPGGPPPGASQP</sequence>
<name>A0A239DTE3_9SPHN</name>
<accession>A0A239DTE3</accession>
<evidence type="ECO:0000256" key="1">
    <source>
        <dbReference type="ARBA" id="ARBA00000971"/>
    </source>
</evidence>
<evidence type="ECO:0000313" key="9">
    <source>
        <dbReference type="EMBL" id="SNS35915.1"/>
    </source>
</evidence>
<keyword evidence="10" id="KW-1185">Reference proteome</keyword>
<protein>
    <recommendedName>
        <fullName evidence="6">Peptidyl-prolyl cis-trans isomerase</fullName>
        <ecNumber evidence="6">5.2.1.8</ecNumber>
    </recommendedName>
</protein>
<dbReference type="GO" id="GO:0003755">
    <property type="term" value="F:peptidyl-prolyl cis-trans isomerase activity"/>
    <property type="evidence" value="ECO:0007669"/>
    <property type="project" value="UniProtKB-UniRule"/>
</dbReference>
<feature type="domain" description="PPIase FKBP-type" evidence="8">
    <location>
        <begin position="59"/>
        <end position="140"/>
    </location>
</feature>
<reference evidence="9 10" key="1">
    <citation type="submission" date="2017-06" db="EMBL/GenBank/DDBJ databases">
        <authorList>
            <person name="Kim H.J."/>
            <person name="Triplett B.A."/>
        </authorList>
    </citation>
    <scope>NUCLEOTIDE SEQUENCE [LARGE SCALE GENOMIC DNA]</scope>
    <source>
        <strain evidence="9 10">DS15</strain>
    </source>
</reference>
<dbReference type="InterPro" id="IPR046357">
    <property type="entry name" value="PPIase_dom_sf"/>
</dbReference>
<dbReference type="EMBL" id="FZPA01000001">
    <property type="protein sequence ID" value="SNS35915.1"/>
    <property type="molecule type" value="Genomic_DNA"/>
</dbReference>
<feature type="region of interest" description="Disordered" evidence="7">
    <location>
        <begin position="152"/>
        <end position="174"/>
    </location>
</feature>
<evidence type="ECO:0000313" key="10">
    <source>
        <dbReference type="Proteomes" id="UP000198339"/>
    </source>
</evidence>
<evidence type="ECO:0000256" key="7">
    <source>
        <dbReference type="SAM" id="MobiDB-lite"/>
    </source>
</evidence>
<dbReference type="PANTHER" id="PTHR43811:SF19">
    <property type="entry name" value="39 KDA FK506-BINDING NUCLEAR PROTEIN"/>
    <property type="match status" value="1"/>
</dbReference>
<evidence type="ECO:0000256" key="5">
    <source>
        <dbReference type="PROSITE-ProRule" id="PRU00277"/>
    </source>
</evidence>
<dbReference type="PROSITE" id="PS50059">
    <property type="entry name" value="FKBP_PPIASE"/>
    <property type="match status" value="1"/>
</dbReference>
<evidence type="ECO:0000256" key="6">
    <source>
        <dbReference type="RuleBase" id="RU003915"/>
    </source>
</evidence>
<gene>
    <name evidence="9" type="ORF">SAMN06295955_101439</name>
</gene>
<dbReference type="SUPFAM" id="SSF54534">
    <property type="entry name" value="FKBP-like"/>
    <property type="match status" value="1"/>
</dbReference>
<dbReference type="InterPro" id="IPR001179">
    <property type="entry name" value="PPIase_FKBP_dom"/>
</dbReference>
<dbReference type="RefSeq" id="WP_089214321.1">
    <property type="nucleotide sequence ID" value="NZ_FZPA01000001.1"/>
</dbReference>
<dbReference type="Proteomes" id="UP000198339">
    <property type="component" value="Unassembled WGS sequence"/>
</dbReference>
<comment type="similarity">
    <text evidence="2 6">Belongs to the FKBP-type PPIase family.</text>
</comment>
<dbReference type="PANTHER" id="PTHR43811">
    <property type="entry name" value="FKBP-TYPE PEPTIDYL-PROLYL CIS-TRANS ISOMERASE FKPA"/>
    <property type="match status" value="1"/>
</dbReference>
<dbReference type="Pfam" id="PF00254">
    <property type="entry name" value="FKBP_C"/>
    <property type="match status" value="1"/>
</dbReference>
<dbReference type="EC" id="5.2.1.8" evidence="6"/>
<evidence type="ECO:0000259" key="8">
    <source>
        <dbReference type="PROSITE" id="PS50059"/>
    </source>
</evidence>
<feature type="compositionally biased region" description="Pro residues" evidence="7">
    <location>
        <begin position="164"/>
        <end position="174"/>
    </location>
</feature>
<dbReference type="OrthoDB" id="9812109at2"/>
<evidence type="ECO:0000256" key="3">
    <source>
        <dbReference type="ARBA" id="ARBA00023110"/>
    </source>
</evidence>
<evidence type="ECO:0000256" key="2">
    <source>
        <dbReference type="ARBA" id="ARBA00006577"/>
    </source>
</evidence>